<protein>
    <submittedName>
        <fullName evidence="1">Uncharacterized protein</fullName>
    </submittedName>
</protein>
<name>A0AAW5S6P5_MYCBC</name>
<dbReference type="RefSeq" id="WP_139800256.1">
    <property type="nucleotide sequence ID" value="NZ_JACKTG010000050.1"/>
</dbReference>
<reference evidence="1" key="1">
    <citation type="submission" date="2020-07" db="EMBL/GenBank/DDBJ databases">
        <authorList>
            <person name="Pettersson B.M.F."/>
            <person name="Behra P.R.K."/>
            <person name="Ramesh M."/>
            <person name="Das S."/>
            <person name="Dasgupta S."/>
            <person name="Kirsebom L.A."/>
        </authorList>
    </citation>
    <scope>NUCLEOTIDE SEQUENCE</scope>
    <source>
        <strain evidence="1">DSM 45439</strain>
    </source>
</reference>
<accession>A0AAW5S6P5</accession>
<evidence type="ECO:0000313" key="2">
    <source>
        <dbReference type="Proteomes" id="UP001207588"/>
    </source>
</evidence>
<organism evidence="1 2">
    <name type="scientific">Mycobacterium bouchedurhonense</name>
    <dbReference type="NCBI Taxonomy" id="701041"/>
    <lineage>
        <taxon>Bacteria</taxon>
        <taxon>Bacillati</taxon>
        <taxon>Actinomycetota</taxon>
        <taxon>Actinomycetes</taxon>
        <taxon>Mycobacteriales</taxon>
        <taxon>Mycobacteriaceae</taxon>
        <taxon>Mycobacterium</taxon>
        <taxon>Mycobacterium avium complex (MAC)</taxon>
    </lineage>
</organism>
<evidence type="ECO:0000313" key="1">
    <source>
        <dbReference type="EMBL" id="MCV6990827.1"/>
    </source>
</evidence>
<comment type="caution">
    <text evidence="1">The sequence shown here is derived from an EMBL/GenBank/DDBJ whole genome shotgun (WGS) entry which is preliminary data.</text>
</comment>
<dbReference type="AlphaFoldDB" id="A0AAW5S6P5"/>
<gene>
    <name evidence="1" type="ORF">H7I91_16315</name>
</gene>
<dbReference type="Proteomes" id="UP001207588">
    <property type="component" value="Unassembled WGS sequence"/>
</dbReference>
<proteinExistence type="predicted"/>
<sequence>MVATMVMLERASMHPGRWVLPIKCNQRPPQFVVDQNGGKAPIRTHQIAQTPTLVTPSRIAEV</sequence>
<dbReference type="EMBL" id="JACKTG010000050">
    <property type="protein sequence ID" value="MCV6990827.1"/>
    <property type="molecule type" value="Genomic_DNA"/>
</dbReference>
<reference evidence="1" key="2">
    <citation type="journal article" date="2022" name="BMC Genomics">
        <title>Comparative genome analysis of mycobacteria focusing on tRNA and non-coding RNA.</title>
        <authorList>
            <person name="Behra P.R.K."/>
            <person name="Pettersson B.M.F."/>
            <person name="Ramesh M."/>
            <person name="Das S."/>
            <person name="Dasgupta S."/>
            <person name="Kirsebom L.A."/>
        </authorList>
    </citation>
    <scope>NUCLEOTIDE SEQUENCE</scope>
    <source>
        <strain evidence="1">DSM 45439</strain>
    </source>
</reference>